<comment type="caution">
    <text evidence="1">The sequence shown here is derived from an EMBL/GenBank/DDBJ whole genome shotgun (WGS) entry which is preliminary data.</text>
</comment>
<evidence type="ECO:0000313" key="1">
    <source>
        <dbReference type="EMBL" id="PIR38933.1"/>
    </source>
</evidence>
<reference evidence="1 2" key="1">
    <citation type="submission" date="2017-09" db="EMBL/GenBank/DDBJ databases">
        <title>Depth-based differentiation of microbial function through sediment-hosted aquifers and enrichment of novel symbionts in the deep terrestrial subsurface.</title>
        <authorList>
            <person name="Probst A.J."/>
            <person name="Ladd B."/>
            <person name="Jarett J.K."/>
            <person name="Geller-Mcgrath D.E."/>
            <person name="Sieber C.M."/>
            <person name="Emerson J.B."/>
            <person name="Anantharaman K."/>
            <person name="Thomas B.C."/>
            <person name="Malmstrom R."/>
            <person name="Stieglmeier M."/>
            <person name="Klingl A."/>
            <person name="Woyke T."/>
            <person name="Ryan C.M."/>
            <person name="Banfield J.F."/>
        </authorList>
    </citation>
    <scope>NUCLEOTIDE SEQUENCE [LARGE SCALE GENOMIC DNA]</scope>
    <source>
        <strain evidence="1">CG10_big_fil_rev_8_21_14_0_10_42_12</strain>
    </source>
</reference>
<dbReference type="Proteomes" id="UP000231333">
    <property type="component" value="Unassembled WGS sequence"/>
</dbReference>
<protein>
    <recommendedName>
        <fullName evidence="3">HD/PDEase domain-containing protein</fullName>
    </recommendedName>
</protein>
<dbReference type="Pfam" id="PF13328">
    <property type="entry name" value="HD_4"/>
    <property type="match status" value="1"/>
</dbReference>
<accession>A0A2H0QXF1</accession>
<dbReference type="SUPFAM" id="SSF109604">
    <property type="entry name" value="HD-domain/PDEase-like"/>
    <property type="match status" value="1"/>
</dbReference>
<dbReference type="EMBL" id="PCXL01000003">
    <property type="protein sequence ID" value="PIR38933.1"/>
    <property type="molecule type" value="Genomic_DNA"/>
</dbReference>
<dbReference type="PANTHER" id="PTHR46246:SF1">
    <property type="entry name" value="GUANOSINE-3',5'-BIS(DIPHOSPHATE) 3'-PYROPHOSPHOHYDROLASE MESH1"/>
    <property type="match status" value="1"/>
</dbReference>
<evidence type="ECO:0000313" key="2">
    <source>
        <dbReference type="Proteomes" id="UP000231333"/>
    </source>
</evidence>
<dbReference type="PANTHER" id="PTHR46246">
    <property type="entry name" value="GUANOSINE-3',5'-BIS(DIPHOSPHATE) 3'-PYROPHOSPHOHYDROLASE MESH1"/>
    <property type="match status" value="1"/>
</dbReference>
<sequence length="174" mass="20613">MGKTRIELAKEFATKKFEEIGKKNHFLDVYHILKNKFDVQNETVLIAGLLHDTLEDTSATYKEISFTFSKDVADMVQEVSHPKNYNDQQKIEYYEKIKTISSGAKLIKMADFTSHMRNFIKIYERNEQHLFPKFSNNDKYVASIREFLEHCEDSKGKQTLYKLTQNLEPRFSWR</sequence>
<evidence type="ECO:0008006" key="3">
    <source>
        <dbReference type="Google" id="ProtNLM"/>
    </source>
</evidence>
<proteinExistence type="predicted"/>
<dbReference type="InterPro" id="IPR052194">
    <property type="entry name" value="MESH1"/>
</dbReference>
<gene>
    <name evidence="1" type="ORF">COV34_00060</name>
</gene>
<dbReference type="AlphaFoldDB" id="A0A2H0QXF1"/>
<organism evidence="1 2">
    <name type="scientific">Candidatus Zambryskibacteria bacterium CG10_big_fil_rev_8_21_14_0_10_42_12</name>
    <dbReference type="NCBI Taxonomy" id="1975115"/>
    <lineage>
        <taxon>Bacteria</taxon>
        <taxon>Candidatus Zambryskiibacteriota</taxon>
    </lineage>
</organism>
<dbReference type="GO" id="GO:0008893">
    <property type="term" value="F:guanosine-3',5'-bis(diphosphate) 3'-diphosphatase activity"/>
    <property type="evidence" value="ECO:0007669"/>
    <property type="project" value="TreeGrafter"/>
</dbReference>
<name>A0A2H0QXF1_9BACT</name>
<dbReference type="Gene3D" id="1.10.3210.10">
    <property type="entry name" value="Hypothetical protein af1432"/>
    <property type="match status" value="1"/>
</dbReference>